<feature type="region of interest" description="Disordered" evidence="1">
    <location>
        <begin position="603"/>
        <end position="623"/>
    </location>
</feature>
<dbReference type="AlphaFoldDB" id="A0ABC8V4L3"/>
<evidence type="ECO:0000259" key="2">
    <source>
        <dbReference type="Pfam" id="PF14309"/>
    </source>
</evidence>
<protein>
    <recommendedName>
        <fullName evidence="2">DUF4378 domain-containing protein</fullName>
    </recommendedName>
</protein>
<feature type="region of interest" description="Disordered" evidence="1">
    <location>
        <begin position="374"/>
        <end position="400"/>
    </location>
</feature>
<comment type="caution">
    <text evidence="3">The sequence shown here is derived from an EMBL/GenBank/DDBJ whole genome shotgun (WGS) entry which is preliminary data.</text>
</comment>
<dbReference type="PANTHER" id="PTHR47071:SF2">
    <property type="entry name" value="PROTEIN TRM32"/>
    <property type="match status" value="1"/>
</dbReference>
<accession>A0ABC8V4L3</accession>
<dbReference type="Pfam" id="PF14309">
    <property type="entry name" value="DUF4378"/>
    <property type="match status" value="1"/>
</dbReference>
<gene>
    <name evidence="3" type="ORF">ILEXP_LOCUS58947</name>
</gene>
<evidence type="ECO:0000256" key="1">
    <source>
        <dbReference type="SAM" id="MobiDB-lite"/>
    </source>
</evidence>
<dbReference type="Proteomes" id="UP001642360">
    <property type="component" value="Unassembled WGS sequence"/>
</dbReference>
<keyword evidence="4" id="KW-1185">Reference proteome</keyword>
<dbReference type="PANTHER" id="PTHR47071">
    <property type="entry name" value="PROTEIN TRM32"/>
    <property type="match status" value="1"/>
</dbReference>
<name>A0ABC8V4L3_9AQUA</name>
<dbReference type="EMBL" id="CAUOFW020010390">
    <property type="protein sequence ID" value="CAK9188283.1"/>
    <property type="molecule type" value="Genomic_DNA"/>
</dbReference>
<proteinExistence type="predicted"/>
<sequence length="857" mass="97533">MGKHFWNKHDDDEFEDYHPSCMWGIIHALDYHHWHSNVKRLLPHKKRVGRRPVSGNKNSKIRLNDDSCEVQKLLDDEASQFFVYQSPTKLSLTKRFLKARIKALIAEEISKEEGHKRQGPSQPQLQRTCSIHHLEPSDLGLDEICSNLKHPVIFLENSADNGAPKPFACSKQFDVCSTKDTVNMEPYWLADNHKFSPEKDKKAKEIPENQKLKKTMKLGSHHQRKMYADVLEIYMVNKDLFLKSLQDRDDGDCSQSLQSSYRRARLNRSGSFPMADLANRRNLRPSKLKHKQNEIWSLSKGEKSLAGTQVPKFASSKFSEIFRTNSGLLTADGSGGNLLNQEKCSVSLDSTQELDKQGNNELIIHLRDTKQRALPVDGGKTESGCASLNPPLGRIPNGYSPSNGDKEMAERCEYSSSSLETDGSIYDLRKSMLTHRRTSSLNESLDKYSRLFEYTFSREPNRHHSRSLSLMNEYEIPSGGHAPMSFTRIRSLSQVESYYCFHQNEVSHDGHVSEMPISTVLDISEIAESESQDEPRLASLPTSTKMYETPNPNEQTESLNYKLERNDSSRMEYLASSKVGIAEEGTPTIDGFTEEVDELAVEERDSHKEGDMTFTEMGNDELRPTDISVSEGLDFGCNFLEEKELPLNSKKKSGTDFLSRSDTIVNLDESFEHAKKISMNYRHIELHSKEDAHLMYVRHVLERSGIIGNGLLGTWNSSDQALDPSVFEEVEACWSIEPECSGEDMCSSCYRNNIFDLVNEVLLQVFDRSFTYYPKSLSSTCRVHSMPMGHHILEEVWASIGKSLTLKPELDQTMDCIVARNLAKDDGWMNLQLESEWVALELEDIIFDELLEEIISS</sequence>
<reference evidence="3 4" key="1">
    <citation type="submission" date="2024-02" db="EMBL/GenBank/DDBJ databases">
        <authorList>
            <person name="Vignale AGUSTIN F."/>
            <person name="Sosa J E."/>
            <person name="Modenutti C."/>
        </authorList>
    </citation>
    <scope>NUCLEOTIDE SEQUENCE [LARGE SCALE GENOMIC DNA]</scope>
</reference>
<dbReference type="InterPro" id="IPR044257">
    <property type="entry name" value="TRM32-like"/>
</dbReference>
<organism evidence="3 4">
    <name type="scientific">Ilex paraguariensis</name>
    <name type="common">yerba mate</name>
    <dbReference type="NCBI Taxonomy" id="185542"/>
    <lineage>
        <taxon>Eukaryota</taxon>
        <taxon>Viridiplantae</taxon>
        <taxon>Streptophyta</taxon>
        <taxon>Embryophyta</taxon>
        <taxon>Tracheophyta</taxon>
        <taxon>Spermatophyta</taxon>
        <taxon>Magnoliopsida</taxon>
        <taxon>eudicotyledons</taxon>
        <taxon>Gunneridae</taxon>
        <taxon>Pentapetalae</taxon>
        <taxon>asterids</taxon>
        <taxon>campanulids</taxon>
        <taxon>Aquifoliales</taxon>
        <taxon>Aquifoliaceae</taxon>
        <taxon>Ilex</taxon>
    </lineage>
</organism>
<dbReference type="InterPro" id="IPR025486">
    <property type="entry name" value="DUF4378"/>
</dbReference>
<evidence type="ECO:0000313" key="4">
    <source>
        <dbReference type="Proteomes" id="UP001642360"/>
    </source>
</evidence>
<evidence type="ECO:0000313" key="3">
    <source>
        <dbReference type="EMBL" id="CAK9188283.1"/>
    </source>
</evidence>
<feature type="domain" description="DUF4378" evidence="2">
    <location>
        <begin position="695"/>
        <end position="853"/>
    </location>
</feature>